<dbReference type="AlphaFoldDB" id="A0A9D1EEZ6"/>
<reference evidence="5" key="1">
    <citation type="submission" date="2020-10" db="EMBL/GenBank/DDBJ databases">
        <authorList>
            <person name="Gilroy R."/>
        </authorList>
    </citation>
    <scope>NUCLEOTIDE SEQUENCE</scope>
    <source>
        <strain evidence="5">ChiW13-3771</strain>
    </source>
</reference>
<dbReference type="PANTHER" id="PTHR43193">
    <property type="match status" value="1"/>
</dbReference>
<dbReference type="PROSITE" id="PS51379">
    <property type="entry name" value="4FE4S_FER_2"/>
    <property type="match status" value="2"/>
</dbReference>
<evidence type="ECO:0000313" key="5">
    <source>
        <dbReference type="EMBL" id="HIR88940.1"/>
    </source>
</evidence>
<dbReference type="InterPro" id="IPR017896">
    <property type="entry name" value="4Fe4S_Fe-S-bd"/>
</dbReference>
<dbReference type="Pfam" id="PF04432">
    <property type="entry name" value="FrhB_FdhB_C"/>
    <property type="match status" value="1"/>
</dbReference>
<keyword evidence="3" id="KW-0411">Iron-sulfur</keyword>
<evidence type="ECO:0000256" key="3">
    <source>
        <dbReference type="ARBA" id="ARBA00023014"/>
    </source>
</evidence>
<accession>A0A9D1EEZ6</accession>
<proteinExistence type="predicted"/>
<feature type="domain" description="4Fe-4S ferredoxin-type" evidence="4">
    <location>
        <begin position="1"/>
        <end position="30"/>
    </location>
</feature>
<dbReference type="PANTHER" id="PTHR43193:SF2">
    <property type="entry name" value="POLYFERREDOXIN PROTEIN FWDF"/>
    <property type="match status" value="1"/>
</dbReference>
<dbReference type="GO" id="GO:0046872">
    <property type="term" value="F:metal ion binding"/>
    <property type="evidence" value="ECO:0007669"/>
    <property type="project" value="UniProtKB-KW"/>
</dbReference>
<reference evidence="5" key="2">
    <citation type="journal article" date="2021" name="PeerJ">
        <title>Extensive microbial diversity within the chicken gut microbiome revealed by metagenomics and culture.</title>
        <authorList>
            <person name="Gilroy R."/>
            <person name="Ravi A."/>
            <person name="Getino M."/>
            <person name="Pursley I."/>
            <person name="Horton D.L."/>
            <person name="Alikhan N.F."/>
            <person name="Baker D."/>
            <person name="Gharbi K."/>
            <person name="Hall N."/>
            <person name="Watson M."/>
            <person name="Adriaenssens E.M."/>
            <person name="Foster-Nyarko E."/>
            <person name="Jarju S."/>
            <person name="Secka A."/>
            <person name="Antonio M."/>
            <person name="Oren A."/>
            <person name="Chaudhuri R.R."/>
            <person name="La Ragione R."/>
            <person name="Hildebrand F."/>
            <person name="Pallen M.J."/>
        </authorList>
    </citation>
    <scope>NUCLEOTIDE SEQUENCE</scope>
    <source>
        <strain evidence="5">ChiW13-3771</strain>
    </source>
</reference>
<name>A0A9D1EEZ6_9FIRM</name>
<feature type="domain" description="4Fe-4S ferredoxin-type" evidence="4">
    <location>
        <begin position="35"/>
        <end position="66"/>
    </location>
</feature>
<organism evidence="5 6">
    <name type="scientific">Candidatus Fimimorpha faecalis</name>
    <dbReference type="NCBI Taxonomy" id="2840824"/>
    <lineage>
        <taxon>Bacteria</taxon>
        <taxon>Bacillati</taxon>
        <taxon>Bacillota</taxon>
        <taxon>Clostridia</taxon>
        <taxon>Eubacteriales</taxon>
        <taxon>Candidatus Fimimorpha</taxon>
    </lineage>
</organism>
<keyword evidence="1" id="KW-0479">Metal-binding</keyword>
<dbReference type="Gene3D" id="3.30.70.20">
    <property type="match status" value="1"/>
</dbReference>
<evidence type="ECO:0000259" key="4">
    <source>
        <dbReference type="PROSITE" id="PS51379"/>
    </source>
</evidence>
<evidence type="ECO:0000256" key="1">
    <source>
        <dbReference type="ARBA" id="ARBA00022723"/>
    </source>
</evidence>
<evidence type="ECO:0000313" key="6">
    <source>
        <dbReference type="Proteomes" id="UP000824201"/>
    </source>
</evidence>
<dbReference type="PROSITE" id="PS00198">
    <property type="entry name" value="4FE4S_FER_1"/>
    <property type="match status" value="2"/>
</dbReference>
<dbReference type="InterPro" id="IPR052977">
    <property type="entry name" value="Polyferredoxin-like_ET"/>
</dbReference>
<dbReference type="SUPFAM" id="SSF54862">
    <property type="entry name" value="4Fe-4S ferredoxins"/>
    <property type="match status" value="1"/>
</dbReference>
<dbReference type="InterPro" id="IPR017900">
    <property type="entry name" value="4Fe4S_Fe_S_CS"/>
</dbReference>
<gene>
    <name evidence="5" type="ORF">IAC96_08335</name>
</gene>
<dbReference type="Proteomes" id="UP000824201">
    <property type="component" value="Unassembled WGS sequence"/>
</dbReference>
<dbReference type="EMBL" id="DVHN01000105">
    <property type="protein sequence ID" value="HIR88940.1"/>
    <property type="molecule type" value="Genomic_DNA"/>
</dbReference>
<sequence length="395" mass="45329">MITQAMIEECTGCGACADNCPKNCISMKYDKEGFRIPVVDQELCIHCGICKKKCPMKKDIYQMVERTKAPKAYAAFSKNEFIHKTSATGGIFFELANYVIQERGVVFGAVGNCLDGVFHTKAETLEQLKKMQGSKYAQSNTIGIYREVKSVLKTGKKVLFSGTPCQIGALYSVLDCDYENLLTMDVICHGVPSEKVLHKFIEELEQRKHKKVIHYYRDKEEGWKPPRYAFDYEDGTKESFVSTEIPYNRGFIQNLYVRKICTHCQFAKIPRIADITAGDWFGGGLGKKLDPDNKGLSMVTVNSPKGYRYLRNLLPVLFVKEYPIEKAVNESEHLGKPPKENILRPIFFEWIEKYSFFRVTEILVPNKIIYRVIRKIFIIFIKNKRKIEGKIRGNK</sequence>
<comment type="caution">
    <text evidence="5">The sequence shown here is derived from an EMBL/GenBank/DDBJ whole genome shotgun (WGS) entry which is preliminary data.</text>
</comment>
<protein>
    <submittedName>
        <fullName evidence="5">Coenzyme F420 hydrogenase/dehydrogenase, beta subunit C-terminal domain</fullName>
    </submittedName>
</protein>
<dbReference type="InterPro" id="IPR007525">
    <property type="entry name" value="FrhB_FdhB_C"/>
</dbReference>
<dbReference type="Pfam" id="PF12838">
    <property type="entry name" value="Fer4_7"/>
    <property type="match status" value="1"/>
</dbReference>
<keyword evidence="2" id="KW-0408">Iron</keyword>
<evidence type="ECO:0000256" key="2">
    <source>
        <dbReference type="ARBA" id="ARBA00023004"/>
    </source>
</evidence>
<dbReference type="GO" id="GO:0051536">
    <property type="term" value="F:iron-sulfur cluster binding"/>
    <property type="evidence" value="ECO:0007669"/>
    <property type="project" value="UniProtKB-KW"/>
</dbReference>